<dbReference type="InterPro" id="IPR001789">
    <property type="entry name" value="Sig_transdc_resp-reg_receiver"/>
</dbReference>
<dbReference type="SMART" id="SM00388">
    <property type="entry name" value="HisKA"/>
    <property type="match status" value="1"/>
</dbReference>
<dbReference type="Gene3D" id="1.10.287.130">
    <property type="match status" value="1"/>
</dbReference>
<feature type="domain" description="Signal transduction histidine kinase dimerisation/phosphoacceptor" evidence="5">
    <location>
        <begin position="165"/>
        <end position="239"/>
    </location>
</feature>
<dbReference type="GO" id="GO:0000155">
    <property type="term" value="F:phosphorelay sensor kinase activity"/>
    <property type="evidence" value="ECO:0007669"/>
    <property type="project" value="InterPro"/>
</dbReference>
<dbReference type="RefSeq" id="WP_330931659.1">
    <property type="nucleotide sequence ID" value="NZ_CP119075.1"/>
</dbReference>
<keyword evidence="7" id="KW-0418">Kinase</keyword>
<gene>
    <name evidence="7" type="ORF">PXH66_11640</name>
</gene>
<evidence type="ECO:0000259" key="4">
    <source>
        <dbReference type="SMART" id="SM00387"/>
    </source>
</evidence>
<accession>A0AAE9ZQ53</accession>
<reference evidence="7" key="1">
    <citation type="submission" date="2023-03" db="EMBL/GenBank/DDBJ databases">
        <title>Lomoglobus Profundus gen. nov., sp. nov., a novel member of the phylum Verrucomicrobia, isolated from deep-marine sediment of South China Sea.</title>
        <authorList>
            <person name="Ahmad T."/>
            <person name="Ishaq S.E."/>
            <person name="Wang F."/>
        </authorList>
    </citation>
    <scope>NUCLEOTIDE SEQUENCE</scope>
    <source>
        <strain evidence="7">LMO-M01</strain>
    </source>
</reference>
<evidence type="ECO:0000259" key="6">
    <source>
        <dbReference type="SMART" id="SM00448"/>
    </source>
</evidence>
<evidence type="ECO:0000256" key="3">
    <source>
        <dbReference type="ARBA" id="ARBA00022553"/>
    </source>
</evidence>
<dbReference type="Gene3D" id="3.30.565.10">
    <property type="entry name" value="Histidine kinase-like ATPase, C-terminal domain"/>
    <property type="match status" value="1"/>
</dbReference>
<keyword evidence="7" id="KW-0808">Transferase</keyword>
<dbReference type="Pfam" id="PF00512">
    <property type="entry name" value="HisKA"/>
    <property type="match status" value="1"/>
</dbReference>
<evidence type="ECO:0000256" key="2">
    <source>
        <dbReference type="ARBA" id="ARBA00012438"/>
    </source>
</evidence>
<dbReference type="SUPFAM" id="SSF47384">
    <property type="entry name" value="Homodimeric domain of signal transducing histidine kinase"/>
    <property type="match status" value="1"/>
</dbReference>
<dbReference type="InterPro" id="IPR003661">
    <property type="entry name" value="HisK_dim/P_dom"/>
</dbReference>
<dbReference type="Gene3D" id="3.40.50.2300">
    <property type="match status" value="1"/>
</dbReference>
<name>A0AAE9ZQ53_9BACT</name>
<evidence type="ECO:0000256" key="1">
    <source>
        <dbReference type="ARBA" id="ARBA00000085"/>
    </source>
</evidence>
<evidence type="ECO:0000313" key="8">
    <source>
        <dbReference type="Proteomes" id="UP001218638"/>
    </source>
</evidence>
<dbReference type="InterPro" id="IPR036097">
    <property type="entry name" value="HisK_dim/P_sf"/>
</dbReference>
<evidence type="ECO:0000259" key="5">
    <source>
        <dbReference type="SMART" id="SM00388"/>
    </source>
</evidence>
<protein>
    <recommendedName>
        <fullName evidence="2">histidine kinase</fullName>
        <ecNumber evidence="2">2.7.13.3</ecNumber>
    </recommendedName>
</protein>
<dbReference type="InterPro" id="IPR004358">
    <property type="entry name" value="Sig_transdc_His_kin-like_C"/>
</dbReference>
<dbReference type="EMBL" id="CP119075">
    <property type="protein sequence ID" value="WED62985.1"/>
    <property type="molecule type" value="Genomic_DNA"/>
</dbReference>
<dbReference type="SMART" id="SM00448">
    <property type="entry name" value="REC"/>
    <property type="match status" value="1"/>
</dbReference>
<dbReference type="SUPFAM" id="SSF55874">
    <property type="entry name" value="ATPase domain of HSP90 chaperone/DNA topoisomerase II/histidine kinase"/>
    <property type="match status" value="1"/>
</dbReference>
<dbReference type="AlphaFoldDB" id="A0AAE9ZQ53"/>
<dbReference type="Pfam" id="PF02518">
    <property type="entry name" value="HATPase_c"/>
    <property type="match status" value="1"/>
</dbReference>
<dbReference type="PRINTS" id="PR00344">
    <property type="entry name" value="BCTRLSENSOR"/>
</dbReference>
<organism evidence="7 8">
    <name type="scientific">Synoicihabitans lomoniglobus</name>
    <dbReference type="NCBI Taxonomy" id="2909285"/>
    <lineage>
        <taxon>Bacteria</taxon>
        <taxon>Pseudomonadati</taxon>
        <taxon>Verrucomicrobiota</taxon>
        <taxon>Opitutia</taxon>
        <taxon>Opitutales</taxon>
        <taxon>Opitutaceae</taxon>
        <taxon>Synoicihabitans</taxon>
    </lineage>
</organism>
<dbReference type="EC" id="2.7.13.3" evidence="2"/>
<dbReference type="InterPro" id="IPR036890">
    <property type="entry name" value="HATPase_C_sf"/>
</dbReference>
<feature type="domain" description="Histidine kinase/HSP90-like ATPase" evidence="4">
    <location>
        <begin position="275"/>
        <end position="379"/>
    </location>
</feature>
<dbReference type="CDD" id="cd00082">
    <property type="entry name" value="HisKA"/>
    <property type="match status" value="1"/>
</dbReference>
<dbReference type="SMART" id="SM00387">
    <property type="entry name" value="HATPase_c"/>
    <property type="match status" value="1"/>
</dbReference>
<comment type="catalytic activity">
    <reaction evidence="1">
        <text>ATP + protein L-histidine = ADP + protein N-phospho-L-histidine.</text>
        <dbReference type="EC" id="2.7.13.3"/>
    </reaction>
</comment>
<keyword evidence="3" id="KW-0597">Phosphoprotein</keyword>
<keyword evidence="8" id="KW-1185">Reference proteome</keyword>
<proteinExistence type="predicted"/>
<dbReference type="KEGG" id="slom:PXH66_11640"/>
<dbReference type="Pfam" id="PF00072">
    <property type="entry name" value="Response_reg"/>
    <property type="match status" value="1"/>
</dbReference>
<dbReference type="PANTHER" id="PTHR43547:SF2">
    <property type="entry name" value="HYBRID SIGNAL TRANSDUCTION HISTIDINE KINASE C"/>
    <property type="match status" value="1"/>
</dbReference>
<dbReference type="Proteomes" id="UP001218638">
    <property type="component" value="Chromosome"/>
</dbReference>
<feature type="domain" description="Response regulatory" evidence="6">
    <location>
        <begin position="16"/>
        <end position="126"/>
    </location>
</feature>
<sequence length="379" mass="41467">MATETAIETSTQIDRPRVLVVDDEYGPRESIAFTLGTEFDVDTAERAAEALAKIKQESFAVIILDIRMPEMDGIKALAKIRELDREVAVVMLTGYGTLATAQQAMVGGANQYLRKPPDIEELLSAVRRQASGTVVRREEAKANLSSRLMLDKLKREMSETQSSVWQGRASVELVHDLANPLTVMIGYSGLLTDEADSIAQTNPEIGERIKEYSEIIERASEYCHHLAENWRQTTRKSSEFADVDLVALTEEVKKVIFFGNQAISIQGVNKAVVRGARFELARVLQNLLRNALEAGATELRINVRTGADSVEVELKDNGEGMDETVAKEALKGGFTTKPHGTGLGLSICRHLLGAHGATMGVESEPGEGTTIRLVFPSVK</sequence>
<dbReference type="InterPro" id="IPR011006">
    <property type="entry name" value="CheY-like_superfamily"/>
</dbReference>
<dbReference type="PANTHER" id="PTHR43547">
    <property type="entry name" value="TWO-COMPONENT HISTIDINE KINASE"/>
    <property type="match status" value="1"/>
</dbReference>
<dbReference type="SUPFAM" id="SSF52172">
    <property type="entry name" value="CheY-like"/>
    <property type="match status" value="1"/>
</dbReference>
<dbReference type="InterPro" id="IPR003594">
    <property type="entry name" value="HATPase_dom"/>
</dbReference>
<evidence type="ECO:0000313" key="7">
    <source>
        <dbReference type="EMBL" id="WED62985.1"/>
    </source>
</evidence>